<evidence type="ECO:0000256" key="5">
    <source>
        <dbReference type="ARBA" id="ARBA00022729"/>
    </source>
</evidence>
<evidence type="ECO:0000256" key="7">
    <source>
        <dbReference type="ARBA" id="ARBA00022989"/>
    </source>
</evidence>
<dbReference type="InterPro" id="IPR006059">
    <property type="entry name" value="SBP"/>
</dbReference>
<dbReference type="InterPro" id="IPR035906">
    <property type="entry name" value="MetI-like_sf"/>
</dbReference>
<dbReference type="SUPFAM" id="SSF161098">
    <property type="entry name" value="MetI-like"/>
    <property type="match status" value="1"/>
</dbReference>
<sequence length="471" mass="53621">MGISLLILFNLVNMNLGFYSLLLAHITLNLPFVIIIVIARLKTFNKNLINAAKDLGAGEWTIFSRIILPLTLPSIISAWLLAFTLSLDDVVISFFVTGPNFEVLPLTLFSMAHLGIKSEINALCTEKNMKKYFILFCLLLGNNCYALANELNLYIWSEYLPENIIERFTKETGIKVNLSTYDSNESLYTKIKLLHNSKSGYDLAVPSTYFVSKMRDEGLLMELDMSKIDNFKDIDENLTNQTYDPKNKYSIPYLWGSTALCYNAKYVKETVDSFNILFDQKYAHKILLTDDVREVFHIALKLLGYSGNDTNEEHIKQAYEKLKTLVPNVKIFNSFSPKLNYINEEIILGVNHNGEAYMASLENPDIKYAYPKEGAILWVDSLVIPSNVKNIENAYKFINFLLKPEIAKEISETIGFATANKAAMALLPKEILNNPTIYPSKDILDQGEFQNDVGEAIVIYEKYWEMLKLGQ</sequence>
<evidence type="ECO:0000313" key="12">
    <source>
        <dbReference type="Proteomes" id="UP000663842"/>
    </source>
</evidence>
<keyword evidence="4 9" id="KW-0812">Transmembrane</keyword>
<dbReference type="PROSITE" id="PS50928">
    <property type="entry name" value="ABC_TM1"/>
    <property type="match status" value="1"/>
</dbReference>
<organism evidence="11 12">
    <name type="scientific">Rotaria magnacalcarata</name>
    <dbReference type="NCBI Taxonomy" id="392030"/>
    <lineage>
        <taxon>Eukaryota</taxon>
        <taxon>Metazoa</taxon>
        <taxon>Spiralia</taxon>
        <taxon>Gnathifera</taxon>
        <taxon>Rotifera</taxon>
        <taxon>Eurotatoria</taxon>
        <taxon>Bdelloidea</taxon>
        <taxon>Philodinida</taxon>
        <taxon>Philodinidae</taxon>
        <taxon>Rotaria</taxon>
    </lineage>
</organism>
<dbReference type="SUPFAM" id="SSF53850">
    <property type="entry name" value="Periplasmic binding protein-like II"/>
    <property type="match status" value="1"/>
</dbReference>
<dbReference type="Gene3D" id="3.40.190.10">
    <property type="entry name" value="Periplasmic binding protein-like II"/>
    <property type="match status" value="2"/>
</dbReference>
<feature type="domain" description="ABC transmembrane type-1" evidence="10">
    <location>
        <begin position="1"/>
        <end position="141"/>
    </location>
</feature>
<evidence type="ECO:0000256" key="4">
    <source>
        <dbReference type="ARBA" id="ARBA00022692"/>
    </source>
</evidence>
<dbReference type="GO" id="GO:0016020">
    <property type="term" value="C:membrane"/>
    <property type="evidence" value="ECO:0007669"/>
    <property type="project" value="UniProtKB-SubCell"/>
</dbReference>
<gene>
    <name evidence="11" type="ORF">UXM345_LOCUS4925</name>
</gene>
<evidence type="ECO:0000256" key="8">
    <source>
        <dbReference type="ARBA" id="ARBA00023136"/>
    </source>
</evidence>
<dbReference type="PANTHER" id="PTHR30222">
    <property type="entry name" value="SPERMIDINE/PUTRESCINE-BINDING PERIPLASMIC PROTEIN"/>
    <property type="match status" value="1"/>
</dbReference>
<name>A0A819BZS4_9BILA</name>
<proteinExistence type="predicted"/>
<evidence type="ECO:0000313" key="11">
    <source>
        <dbReference type="EMBL" id="CAF3803037.1"/>
    </source>
</evidence>
<dbReference type="InterPro" id="IPR001188">
    <property type="entry name" value="Sperm_putr-bd"/>
</dbReference>
<dbReference type="Gene3D" id="1.10.3720.10">
    <property type="entry name" value="MetI-like"/>
    <property type="match status" value="1"/>
</dbReference>
<keyword evidence="8 9" id="KW-0472">Membrane</keyword>
<dbReference type="PANTHER" id="PTHR30222:SF17">
    <property type="entry name" value="SPERMIDINE_PUTRESCINE-BINDING PERIPLASMIC PROTEIN"/>
    <property type="match status" value="1"/>
</dbReference>
<dbReference type="CDD" id="cd06261">
    <property type="entry name" value="TM_PBP2"/>
    <property type="match status" value="1"/>
</dbReference>
<evidence type="ECO:0000256" key="9">
    <source>
        <dbReference type="SAM" id="Phobius"/>
    </source>
</evidence>
<accession>A0A819BZS4</accession>
<dbReference type="InterPro" id="IPR000515">
    <property type="entry name" value="MetI-like"/>
</dbReference>
<evidence type="ECO:0000259" key="10">
    <source>
        <dbReference type="PROSITE" id="PS50928"/>
    </source>
</evidence>
<dbReference type="GO" id="GO:0015846">
    <property type="term" value="P:polyamine transport"/>
    <property type="evidence" value="ECO:0007669"/>
    <property type="project" value="InterPro"/>
</dbReference>
<keyword evidence="3" id="KW-0813">Transport</keyword>
<feature type="transmembrane region" description="Helical" evidence="9">
    <location>
        <begin position="16"/>
        <end position="41"/>
    </location>
</feature>
<keyword evidence="7 9" id="KW-1133">Transmembrane helix</keyword>
<feature type="transmembrane region" description="Helical" evidence="9">
    <location>
        <begin position="91"/>
        <end position="111"/>
    </location>
</feature>
<comment type="caution">
    <text evidence="11">The sequence shown here is derived from an EMBL/GenBank/DDBJ whole genome shotgun (WGS) entry which is preliminary data.</text>
</comment>
<keyword evidence="6" id="KW-0574">Periplasm</keyword>
<dbReference type="CDD" id="cd13590">
    <property type="entry name" value="PBP2_PotD_PotF_like"/>
    <property type="match status" value="1"/>
</dbReference>
<dbReference type="Pfam" id="PF13416">
    <property type="entry name" value="SBP_bac_8"/>
    <property type="match status" value="1"/>
</dbReference>
<keyword evidence="5" id="KW-0732">Signal</keyword>
<evidence type="ECO:0000256" key="2">
    <source>
        <dbReference type="ARBA" id="ARBA00004418"/>
    </source>
</evidence>
<comment type="subcellular location">
    <subcellularLocation>
        <location evidence="1">Membrane</location>
        <topology evidence="1">Multi-pass membrane protein</topology>
    </subcellularLocation>
    <subcellularLocation>
        <location evidence="2">Periplasm</location>
    </subcellularLocation>
</comment>
<feature type="transmembrane region" description="Helical" evidence="9">
    <location>
        <begin position="132"/>
        <end position="148"/>
    </location>
</feature>
<dbReference type="Proteomes" id="UP000663842">
    <property type="component" value="Unassembled WGS sequence"/>
</dbReference>
<dbReference type="GO" id="GO:0019808">
    <property type="term" value="F:polyamine binding"/>
    <property type="evidence" value="ECO:0007669"/>
    <property type="project" value="InterPro"/>
</dbReference>
<dbReference type="Pfam" id="PF00528">
    <property type="entry name" value="BPD_transp_1"/>
    <property type="match status" value="1"/>
</dbReference>
<evidence type="ECO:0000256" key="6">
    <source>
        <dbReference type="ARBA" id="ARBA00022764"/>
    </source>
</evidence>
<dbReference type="AlphaFoldDB" id="A0A819BZS4"/>
<dbReference type="EMBL" id="CAJOBF010000351">
    <property type="protein sequence ID" value="CAF3803037.1"/>
    <property type="molecule type" value="Genomic_DNA"/>
</dbReference>
<protein>
    <recommendedName>
        <fullName evidence="10">ABC transmembrane type-1 domain-containing protein</fullName>
    </recommendedName>
</protein>
<dbReference type="PRINTS" id="PR00909">
    <property type="entry name" value="SPERMDNBNDNG"/>
</dbReference>
<evidence type="ECO:0000256" key="1">
    <source>
        <dbReference type="ARBA" id="ARBA00004141"/>
    </source>
</evidence>
<reference evidence="11" key="1">
    <citation type="submission" date="2021-02" db="EMBL/GenBank/DDBJ databases">
        <authorList>
            <person name="Nowell W R."/>
        </authorList>
    </citation>
    <scope>NUCLEOTIDE SEQUENCE</scope>
</reference>
<feature type="transmembrane region" description="Helical" evidence="9">
    <location>
        <begin position="62"/>
        <end position="85"/>
    </location>
</feature>
<dbReference type="GO" id="GO:0055085">
    <property type="term" value="P:transmembrane transport"/>
    <property type="evidence" value="ECO:0007669"/>
    <property type="project" value="InterPro"/>
</dbReference>
<evidence type="ECO:0000256" key="3">
    <source>
        <dbReference type="ARBA" id="ARBA00022448"/>
    </source>
</evidence>